<organism evidence="1 2">
    <name type="scientific">Mycobacterium tuberculosis</name>
    <dbReference type="NCBI Taxonomy" id="1773"/>
    <lineage>
        <taxon>Bacteria</taxon>
        <taxon>Bacillati</taxon>
        <taxon>Actinomycetota</taxon>
        <taxon>Actinomycetes</taxon>
        <taxon>Mycobacteriales</taxon>
        <taxon>Mycobacteriaceae</taxon>
        <taxon>Mycobacterium</taxon>
        <taxon>Mycobacterium tuberculosis complex</taxon>
    </lineage>
</organism>
<dbReference type="Proteomes" id="UP000038802">
    <property type="component" value="Unassembled WGS sequence"/>
</dbReference>
<reference evidence="2" key="1">
    <citation type="submission" date="2015-03" db="EMBL/GenBank/DDBJ databases">
        <authorList>
            <consortium name="Pathogen Informatics"/>
        </authorList>
    </citation>
    <scope>NUCLEOTIDE SEQUENCE [LARGE SCALE GENOMIC DNA]</scope>
    <source>
        <strain evidence="2">K00500041</strain>
    </source>
</reference>
<name>A0A0U0QPL2_MYCTX</name>
<dbReference type="AlphaFoldDB" id="A0A0U0QPL2"/>
<protein>
    <submittedName>
        <fullName evidence="1">Uncharacterized protein</fullName>
    </submittedName>
</protein>
<dbReference type="EMBL" id="CSAE01000042">
    <property type="protein sequence ID" value="COV15099.1"/>
    <property type="molecule type" value="Genomic_DNA"/>
</dbReference>
<evidence type="ECO:0000313" key="1">
    <source>
        <dbReference type="EMBL" id="COV15099.1"/>
    </source>
</evidence>
<sequence length="57" mass="5525">MAIKSSAPHIIPTVGSAAAISAAHTAPRAVSTSAMTSRGASSMTWAADSALGSITVV</sequence>
<gene>
    <name evidence="1" type="ORF">ERS007703_00660</name>
</gene>
<proteinExistence type="predicted"/>
<evidence type="ECO:0000313" key="2">
    <source>
        <dbReference type="Proteomes" id="UP000038802"/>
    </source>
</evidence>
<accession>A0A0U0QPL2</accession>